<dbReference type="InterPro" id="IPR055050">
    <property type="entry name" value="WsaF_C"/>
</dbReference>
<reference evidence="2 3" key="1">
    <citation type="submission" date="2019-03" db="EMBL/GenBank/DDBJ databases">
        <title>Genomic Encyclopedia of Type Strains, Phase IV (KMG-IV): sequencing the most valuable type-strain genomes for metagenomic binning, comparative biology and taxonomic classification.</title>
        <authorList>
            <person name="Goeker M."/>
        </authorList>
    </citation>
    <scope>NUCLEOTIDE SEQUENCE [LARGE SCALE GENOMIC DNA]</scope>
    <source>
        <strain evidence="2 3">DSM 19580</strain>
    </source>
</reference>
<keyword evidence="3" id="KW-1185">Reference proteome</keyword>
<dbReference type="Gene3D" id="3.40.50.2000">
    <property type="entry name" value="Glycogen Phosphorylase B"/>
    <property type="match status" value="1"/>
</dbReference>
<dbReference type="RefSeq" id="WP_131866734.1">
    <property type="nucleotide sequence ID" value="NZ_SMCR01000009.1"/>
</dbReference>
<evidence type="ECO:0000313" key="3">
    <source>
        <dbReference type="Proteomes" id="UP000295719"/>
    </source>
</evidence>
<dbReference type="CDD" id="cd03801">
    <property type="entry name" value="GT4_PimA-like"/>
    <property type="match status" value="1"/>
</dbReference>
<name>A0A4R3YQN6_9GAMM</name>
<proteinExistence type="predicted"/>
<dbReference type="GO" id="GO:0016740">
    <property type="term" value="F:transferase activity"/>
    <property type="evidence" value="ECO:0007669"/>
    <property type="project" value="UniProtKB-KW"/>
</dbReference>
<evidence type="ECO:0000313" key="2">
    <source>
        <dbReference type="EMBL" id="TCV93534.1"/>
    </source>
</evidence>
<dbReference type="OrthoDB" id="9801954at2"/>
<protein>
    <submittedName>
        <fullName evidence="2">Glycosyl transferase family 1</fullName>
    </submittedName>
</protein>
<gene>
    <name evidence="2" type="ORF">EDC52_10990</name>
</gene>
<organism evidence="2 3">
    <name type="scientific">Biostraticola tofi</name>
    <dbReference type="NCBI Taxonomy" id="466109"/>
    <lineage>
        <taxon>Bacteria</taxon>
        <taxon>Pseudomonadati</taxon>
        <taxon>Pseudomonadota</taxon>
        <taxon>Gammaproteobacteria</taxon>
        <taxon>Enterobacterales</taxon>
        <taxon>Bruguierivoracaceae</taxon>
        <taxon>Biostraticola</taxon>
    </lineage>
</organism>
<sequence>MKNKILSFLKFKRQFGLGNTAIFALYKCFPRFFVLLHQKVGNSGHSTWPEMAFVQPVMVINKVLDYQSWSDYGGALQPVTGDATRPTYIWFVPDWSNVWGGGHYTLFRFANHFASYNSRNIIFIYNNERHDSSATLQQELMAALPDCRLEVIIDPKLLPACTGAIATTWQSAYHVRAFNFTKTKFYFMQDYESLFYAYGTDSLQANATYGFGFVGITGGGWLKKCYQSHGGHAENYLFAADRDIFYPSEADGRVRDKVKRVFFYGRPSTERRCFDLGMAALQKIAEKYPDVEIVIAGLDLKSQPPFPAVLLGNMSLKATGQLYRTCDVGIAFSATNLSYLPVELMASGVPVISNCGNQVEWHCRHGQNAWLADPVPETILEAFTRLYDERALRQKLVNGGLATMAHISWEQQMSRIYEYVVANSR</sequence>
<evidence type="ECO:0000259" key="1">
    <source>
        <dbReference type="Pfam" id="PF22772"/>
    </source>
</evidence>
<dbReference type="Pfam" id="PF22772">
    <property type="entry name" value="WsaF_C"/>
    <property type="match status" value="1"/>
</dbReference>
<accession>A0A4R3YQN6</accession>
<keyword evidence="2" id="KW-0808">Transferase</keyword>
<dbReference type="Proteomes" id="UP000295719">
    <property type="component" value="Unassembled WGS sequence"/>
</dbReference>
<dbReference type="SUPFAM" id="SSF53756">
    <property type="entry name" value="UDP-Glycosyltransferase/glycogen phosphorylase"/>
    <property type="match status" value="1"/>
</dbReference>
<dbReference type="Gene3D" id="3.40.50.11090">
    <property type="match status" value="1"/>
</dbReference>
<dbReference type="AlphaFoldDB" id="A0A4R3YQN6"/>
<comment type="caution">
    <text evidence="2">The sequence shown here is derived from an EMBL/GenBank/DDBJ whole genome shotgun (WGS) entry which is preliminary data.</text>
</comment>
<feature type="domain" description="WsaF C-terminal" evidence="1">
    <location>
        <begin position="259"/>
        <end position="382"/>
    </location>
</feature>
<dbReference type="EMBL" id="SMCR01000009">
    <property type="protein sequence ID" value="TCV93534.1"/>
    <property type="molecule type" value="Genomic_DNA"/>
</dbReference>